<dbReference type="SUPFAM" id="SSF56672">
    <property type="entry name" value="DNA/RNA polymerases"/>
    <property type="match status" value="1"/>
</dbReference>
<evidence type="ECO:0000313" key="1">
    <source>
        <dbReference type="EMBL" id="WAR08396.1"/>
    </source>
</evidence>
<dbReference type="EMBL" id="CP111017">
    <property type="protein sequence ID" value="WAR08396.1"/>
    <property type="molecule type" value="Genomic_DNA"/>
</dbReference>
<dbReference type="InterPro" id="IPR052055">
    <property type="entry name" value="Hepadnavirus_pol/RT"/>
</dbReference>
<evidence type="ECO:0000313" key="2">
    <source>
        <dbReference type="Proteomes" id="UP001164746"/>
    </source>
</evidence>
<dbReference type="InterPro" id="IPR043502">
    <property type="entry name" value="DNA/RNA_pol_sf"/>
</dbReference>
<organism evidence="1 2">
    <name type="scientific">Mya arenaria</name>
    <name type="common">Soft-shell clam</name>
    <dbReference type="NCBI Taxonomy" id="6604"/>
    <lineage>
        <taxon>Eukaryota</taxon>
        <taxon>Metazoa</taxon>
        <taxon>Spiralia</taxon>
        <taxon>Lophotrochozoa</taxon>
        <taxon>Mollusca</taxon>
        <taxon>Bivalvia</taxon>
        <taxon>Autobranchia</taxon>
        <taxon>Heteroconchia</taxon>
        <taxon>Euheterodonta</taxon>
        <taxon>Imparidentia</taxon>
        <taxon>Neoheterodontei</taxon>
        <taxon>Myida</taxon>
        <taxon>Myoidea</taxon>
        <taxon>Myidae</taxon>
        <taxon>Mya</taxon>
    </lineage>
</organism>
<gene>
    <name evidence="1" type="ORF">MAR_018354</name>
</gene>
<protein>
    <submittedName>
        <fullName evidence="1">Uncharacterized protein</fullName>
    </submittedName>
</protein>
<accession>A0ABY7EMI4</accession>
<reference evidence="1" key="1">
    <citation type="submission" date="2022-11" db="EMBL/GenBank/DDBJ databases">
        <title>Centuries of genome instability and evolution in soft-shell clam transmissible cancer (bioRxiv).</title>
        <authorList>
            <person name="Hart S.F.M."/>
            <person name="Yonemitsu M.A."/>
            <person name="Giersch R.M."/>
            <person name="Beal B.F."/>
            <person name="Arriagada G."/>
            <person name="Davis B.W."/>
            <person name="Ostrander E.A."/>
            <person name="Goff S.P."/>
            <person name="Metzger M.J."/>
        </authorList>
    </citation>
    <scope>NUCLEOTIDE SEQUENCE</scope>
    <source>
        <strain evidence="1">MELC-2E11</strain>
        <tissue evidence="1">Siphon/mantle</tissue>
    </source>
</reference>
<proteinExistence type="predicted"/>
<sequence>MTFVGIELDSIAMVKRLPFEKVEKICDCLSRMKRKKKDTLQELQSLTGLLNFACAVVVPGRAFLRRMIDLTLAAPSQETPHVGCSRRFGSLVRVHKHFQWHFYDAPRPFDRDSLTALDLYTDASYIGFGDYFNDRYFAGVWPVDSVWHTLHITVKELFPLVLALELWGSLLQNKCIVFHSDNEDVVHIINKQSSKDKHLMKLVRRFVVKTLQHNVLCRAEHIPGSHNILVDFLSRDQVHKFLPSCPATTLCWN</sequence>
<name>A0ABY7EMI4_MYAAR</name>
<dbReference type="PANTHER" id="PTHR33050">
    <property type="entry name" value="REVERSE TRANSCRIPTASE DOMAIN-CONTAINING PROTEIN"/>
    <property type="match status" value="1"/>
</dbReference>
<dbReference type="CDD" id="cd09275">
    <property type="entry name" value="RNase_HI_RT_DIRS1"/>
    <property type="match status" value="1"/>
</dbReference>
<dbReference type="Proteomes" id="UP001164746">
    <property type="component" value="Chromosome 6"/>
</dbReference>
<dbReference type="PANTHER" id="PTHR33050:SF8">
    <property type="entry name" value="REVERSE TRANSCRIPTASE DOMAIN-CONTAINING PROTEIN"/>
    <property type="match status" value="1"/>
</dbReference>
<keyword evidence="2" id="KW-1185">Reference proteome</keyword>